<organism evidence="1 3">
    <name type="scientific">Clostridium sporogenes</name>
    <dbReference type="NCBI Taxonomy" id="1509"/>
    <lineage>
        <taxon>Bacteria</taxon>
        <taxon>Bacillati</taxon>
        <taxon>Bacillota</taxon>
        <taxon>Clostridia</taxon>
        <taxon>Eubacteriales</taxon>
        <taxon>Clostridiaceae</taxon>
        <taxon>Clostridium</taxon>
    </lineage>
</organism>
<dbReference type="EMBL" id="MWJJ01000001">
    <property type="protein sequence ID" value="OSB18462.1"/>
    <property type="molecule type" value="Genomic_DNA"/>
</dbReference>
<dbReference type="Proteomes" id="UP000193911">
    <property type="component" value="Unassembled WGS sequence"/>
</dbReference>
<reference evidence="2" key="2">
    <citation type="submission" date="2017-07" db="EMBL/GenBank/DDBJ databases">
        <title>Genome sequencing of BoNT-producing clostridia.</title>
        <authorList>
            <person name="Williamson C."/>
        </authorList>
    </citation>
    <scope>NUCLEOTIDE SEQUENCE</scope>
    <source>
        <strain evidence="2">AM553</strain>
    </source>
</reference>
<dbReference type="AlphaFoldDB" id="A0AAE5C9X9"/>
<evidence type="ECO:0000313" key="1">
    <source>
        <dbReference type="EMBL" id="OSB18462.1"/>
    </source>
</evidence>
<dbReference type="Proteomes" id="UP000962161">
    <property type="component" value="Chromosome"/>
</dbReference>
<name>A0AAE5C9X9_CLOSG</name>
<gene>
    <name evidence="1" type="ORF">B2H94_04920</name>
    <name evidence="2" type="ORF">CGS26_07010</name>
</gene>
<dbReference type="Pfam" id="PF19991">
    <property type="entry name" value="HMA_2"/>
    <property type="match status" value="1"/>
</dbReference>
<protein>
    <submittedName>
        <fullName evidence="1">Uncharacterized protein</fullName>
    </submittedName>
</protein>
<proteinExistence type="predicted"/>
<accession>A0AAE5C9X9</accession>
<evidence type="ECO:0000313" key="2">
    <source>
        <dbReference type="EMBL" id="QDY32110.1"/>
    </source>
</evidence>
<reference evidence="1 3" key="1">
    <citation type="submission" date="2017-02" db="EMBL/GenBank/DDBJ databases">
        <title>Differentiating clades of botulinum-neurotoxin-producing Clostridia with a simple, multiplex PCR assay.</title>
        <authorList>
            <person name="Williamson C.H.D."/>
            <person name="Vazquez A."/>
            <person name="Hill K."/>
            <person name="Smith T.J."/>
            <person name="Nottingham R."/>
            <person name="Stone N.E."/>
            <person name="Sobek C.J."/>
            <person name="Cocking J.H."/>
            <person name="Fernandez R.A."/>
            <person name="Caballero P.A."/>
            <person name="Leiser O.P."/>
            <person name="Keim P."/>
            <person name="Sahl J.W."/>
        </authorList>
    </citation>
    <scope>NUCLEOTIDE SEQUENCE [LARGE SCALE GENOMIC DNA]</scope>
    <source>
        <strain evidence="1 3">CLS_DGF_0088_06</strain>
    </source>
</reference>
<sequence>MYNNLLKTLIMSAGLIALDKEVKKKKENNLPSFKGLLEIKHYIPGRIRFYSTRIKNNKDTVIFLGEQLNKIPVIDLMDINIITGTVLIKYNTNEIEPMVIISIFIKLLNLEKEISKEPKDRIGTELVEVKNSLNRAVYEKTQGILSMKTIMFFILLSYGIRRYRQRPDLMPGGVTLMYWALGYLNKIG</sequence>
<dbReference type="RefSeq" id="WP_052303004.1">
    <property type="nucleotide sequence ID" value="NZ_CABKNI010000002.1"/>
</dbReference>
<evidence type="ECO:0000313" key="3">
    <source>
        <dbReference type="Proteomes" id="UP000193911"/>
    </source>
</evidence>
<dbReference type="EMBL" id="CP022405">
    <property type="protein sequence ID" value="QDY32110.1"/>
    <property type="molecule type" value="Genomic_DNA"/>
</dbReference>